<evidence type="ECO:0000313" key="3">
    <source>
        <dbReference type="Proteomes" id="UP001165121"/>
    </source>
</evidence>
<dbReference type="Proteomes" id="UP001165121">
    <property type="component" value="Unassembled WGS sequence"/>
</dbReference>
<keyword evidence="3" id="KW-1185">Reference proteome</keyword>
<accession>A0A9W6XCX4</accession>
<name>A0A9W6XCX4_9STRA</name>
<evidence type="ECO:0000313" key="2">
    <source>
        <dbReference type="EMBL" id="GMF36381.1"/>
    </source>
</evidence>
<feature type="compositionally biased region" description="Low complexity" evidence="1">
    <location>
        <begin position="12"/>
        <end position="25"/>
    </location>
</feature>
<dbReference type="AlphaFoldDB" id="A0A9W6XCX4"/>
<gene>
    <name evidence="2" type="ORF">Pfra01_000989200</name>
</gene>
<sequence length="354" mass="38165">MTVEPGGLGRVQAGASPSSGQGASSRTPLDELAAAAARAPRAPISSPSTAPAALLASLPPTDDFDFDPGLMEPFLLLDDEGVLVGSRGALSPAPARVPDGDEGPTGLVDLDTILAESDDVIGEEVVDQAAVLASPALPSTIPGIVASSPVDGPVRMLQRLRLDPPSSPPSGPTLRSATATVQFRRPDVEAGVVAPVEPSPPVETQMVFYRDEPLPQDPARHPGNNHRNYYDPAAPWDPTREYGFAYFLDRHGDPPNRSYLVKWDTKPLQLTWVWEEQLDGYPELKDHVDQWVVAGRPGTFYRFADVHFGGAGASATGRCFMEALHAACYHLDNPSLITEDHWERFEKQHKRVMT</sequence>
<dbReference type="EMBL" id="BSXT01000940">
    <property type="protein sequence ID" value="GMF36381.1"/>
    <property type="molecule type" value="Genomic_DNA"/>
</dbReference>
<comment type="caution">
    <text evidence="2">The sequence shown here is derived from an EMBL/GenBank/DDBJ whole genome shotgun (WGS) entry which is preliminary data.</text>
</comment>
<feature type="compositionally biased region" description="Low complexity" evidence="1">
    <location>
        <begin position="32"/>
        <end position="57"/>
    </location>
</feature>
<organism evidence="2 3">
    <name type="scientific">Phytophthora fragariaefolia</name>
    <dbReference type="NCBI Taxonomy" id="1490495"/>
    <lineage>
        <taxon>Eukaryota</taxon>
        <taxon>Sar</taxon>
        <taxon>Stramenopiles</taxon>
        <taxon>Oomycota</taxon>
        <taxon>Peronosporomycetes</taxon>
        <taxon>Peronosporales</taxon>
        <taxon>Peronosporaceae</taxon>
        <taxon>Phytophthora</taxon>
    </lineage>
</organism>
<dbReference type="OrthoDB" id="89881at2759"/>
<evidence type="ECO:0000256" key="1">
    <source>
        <dbReference type="SAM" id="MobiDB-lite"/>
    </source>
</evidence>
<protein>
    <submittedName>
        <fullName evidence="2">Unnamed protein product</fullName>
    </submittedName>
</protein>
<reference evidence="2" key="1">
    <citation type="submission" date="2023-04" db="EMBL/GenBank/DDBJ databases">
        <title>Phytophthora fragariaefolia NBRC 109709.</title>
        <authorList>
            <person name="Ichikawa N."/>
            <person name="Sato H."/>
            <person name="Tonouchi N."/>
        </authorList>
    </citation>
    <scope>NUCLEOTIDE SEQUENCE</scope>
    <source>
        <strain evidence="2">NBRC 109709</strain>
    </source>
</reference>
<feature type="region of interest" description="Disordered" evidence="1">
    <location>
        <begin position="1"/>
        <end position="57"/>
    </location>
</feature>
<proteinExistence type="predicted"/>